<dbReference type="RefSeq" id="WP_345378044.1">
    <property type="nucleotide sequence ID" value="NZ_BAABRR010000001.1"/>
</dbReference>
<gene>
    <name evidence="1" type="ORF">Lsed01_00174</name>
</gene>
<keyword evidence="2" id="KW-1185">Reference proteome</keyword>
<comment type="caution">
    <text evidence="1">The sequence shown here is derived from an EMBL/GenBank/DDBJ whole genome shotgun (WGS) entry which is preliminary data.</text>
</comment>
<evidence type="ECO:0000313" key="1">
    <source>
        <dbReference type="EMBL" id="GAA5517764.1"/>
    </source>
</evidence>
<dbReference type="EMBL" id="BAABRR010000001">
    <property type="protein sequence ID" value="GAA5517764.1"/>
    <property type="molecule type" value="Genomic_DNA"/>
</dbReference>
<protein>
    <recommendedName>
        <fullName evidence="3">Antitoxin VbhA domain-containing protein</fullName>
    </recommendedName>
</protein>
<accession>A0ABP9WD52</accession>
<reference evidence="1 2" key="1">
    <citation type="submission" date="2024-02" db="EMBL/GenBank/DDBJ databases">
        <title>Lysinimicrobium sediminis NBRC 112286.</title>
        <authorList>
            <person name="Ichikawa N."/>
            <person name="Katano-Makiyama Y."/>
            <person name="Hidaka K."/>
        </authorList>
    </citation>
    <scope>NUCLEOTIDE SEQUENCE [LARGE SCALE GENOMIC DNA]</scope>
    <source>
        <strain evidence="1 2">NBRC 112286</strain>
    </source>
</reference>
<dbReference type="Proteomes" id="UP001426770">
    <property type="component" value="Unassembled WGS sequence"/>
</dbReference>
<evidence type="ECO:0008006" key="3">
    <source>
        <dbReference type="Google" id="ProtNLM"/>
    </source>
</evidence>
<name>A0ABP9WD52_9MICO</name>
<organism evidence="1 2">
    <name type="scientific">Demequina sediminis</name>
    <dbReference type="NCBI Taxonomy" id="1930058"/>
    <lineage>
        <taxon>Bacteria</taxon>
        <taxon>Bacillati</taxon>
        <taxon>Actinomycetota</taxon>
        <taxon>Actinomycetes</taxon>
        <taxon>Micrococcales</taxon>
        <taxon>Demequinaceae</taxon>
        <taxon>Demequina</taxon>
    </lineage>
</organism>
<sequence>MTDQLTRADLDGMTPEQITDALDAGRLAVTLGQYAPDEAPLIDRARHGAITRADIADLARLGRHDLIAAAVDDRRITTKEN</sequence>
<evidence type="ECO:0000313" key="2">
    <source>
        <dbReference type="Proteomes" id="UP001426770"/>
    </source>
</evidence>
<proteinExistence type="predicted"/>